<dbReference type="EMBL" id="GBRH01209203">
    <property type="protein sequence ID" value="JAD88692.1"/>
    <property type="molecule type" value="Transcribed_RNA"/>
</dbReference>
<organism evidence="2">
    <name type="scientific">Arundo donax</name>
    <name type="common">Giant reed</name>
    <name type="synonym">Donax arundinaceus</name>
    <dbReference type="NCBI Taxonomy" id="35708"/>
    <lineage>
        <taxon>Eukaryota</taxon>
        <taxon>Viridiplantae</taxon>
        <taxon>Streptophyta</taxon>
        <taxon>Embryophyta</taxon>
        <taxon>Tracheophyta</taxon>
        <taxon>Spermatophyta</taxon>
        <taxon>Magnoliopsida</taxon>
        <taxon>Liliopsida</taxon>
        <taxon>Poales</taxon>
        <taxon>Poaceae</taxon>
        <taxon>PACMAD clade</taxon>
        <taxon>Arundinoideae</taxon>
        <taxon>Arundineae</taxon>
        <taxon>Arundo</taxon>
    </lineage>
</organism>
<protein>
    <submittedName>
        <fullName evidence="2">Uncharacterized protein</fullName>
    </submittedName>
</protein>
<sequence>MLRRRPWRRRCSRTCRPCGRSPPS</sequence>
<accession>A0A0A9DY61</accession>
<evidence type="ECO:0000256" key="1">
    <source>
        <dbReference type="SAM" id="MobiDB-lite"/>
    </source>
</evidence>
<feature type="compositionally biased region" description="Low complexity" evidence="1">
    <location>
        <begin position="14"/>
        <end position="24"/>
    </location>
</feature>
<reference evidence="2" key="1">
    <citation type="submission" date="2014-09" db="EMBL/GenBank/DDBJ databases">
        <authorList>
            <person name="Magalhaes I.L.F."/>
            <person name="Oliveira U."/>
            <person name="Santos F.R."/>
            <person name="Vidigal T.H.D.A."/>
            <person name="Brescovit A.D."/>
            <person name="Santos A.J."/>
        </authorList>
    </citation>
    <scope>NUCLEOTIDE SEQUENCE</scope>
    <source>
        <tissue evidence="2">Shoot tissue taken approximately 20 cm above the soil surface</tissue>
    </source>
</reference>
<feature type="region of interest" description="Disordered" evidence="1">
    <location>
        <begin position="1"/>
        <end position="24"/>
    </location>
</feature>
<reference evidence="2" key="2">
    <citation type="journal article" date="2015" name="Data Brief">
        <title>Shoot transcriptome of the giant reed, Arundo donax.</title>
        <authorList>
            <person name="Barrero R.A."/>
            <person name="Guerrero F.D."/>
            <person name="Moolhuijzen P."/>
            <person name="Goolsby J.A."/>
            <person name="Tidwell J."/>
            <person name="Bellgard S.E."/>
            <person name="Bellgard M.I."/>
        </authorList>
    </citation>
    <scope>NUCLEOTIDE SEQUENCE</scope>
    <source>
        <tissue evidence="2">Shoot tissue taken approximately 20 cm above the soil surface</tissue>
    </source>
</reference>
<dbReference type="AlphaFoldDB" id="A0A0A9DY61"/>
<feature type="compositionally biased region" description="Basic residues" evidence="1">
    <location>
        <begin position="1"/>
        <end position="13"/>
    </location>
</feature>
<proteinExistence type="predicted"/>
<evidence type="ECO:0000313" key="2">
    <source>
        <dbReference type="EMBL" id="JAD88692.1"/>
    </source>
</evidence>
<name>A0A0A9DY61_ARUDO</name>